<gene>
    <name evidence="2" type="ORF">NXS11_00215</name>
</gene>
<evidence type="ECO:0000256" key="1">
    <source>
        <dbReference type="SAM" id="MobiDB-lite"/>
    </source>
</evidence>
<sequence>MAKSSQVIKTVVGIGGALAAVVLSNKGRRDKVKETYESYKEDPEAYKQLAQEKVSQLGTLASDEINKVKSDPKAYVETIKQDPKAFLNDKKERLFQEENVNVARKEADFVDEGGGDPSQNLNEATKEVLKDKNE</sequence>
<feature type="region of interest" description="Disordered" evidence="1">
    <location>
        <begin position="108"/>
        <end position="134"/>
    </location>
</feature>
<reference evidence="2 3" key="1">
    <citation type="journal article" date="2023" name="Int. J. Syst. Evol. Microbiol.">
        <title>Streptococcus sciuri sp. nov., Staphylococcus marylandisciuri sp. nov. and Staphylococcus americanisciuri sp. nov., isolated from faeces of eastern grey squirrel (Sciurus carolinensis).</title>
        <authorList>
            <person name="Volokhov D.V."/>
            <person name="Zagorodnyaya T.A."/>
            <person name="Furtak V.A."/>
            <person name="Nattanmai G."/>
            <person name="Randall L."/>
            <person name="Jose S."/>
            <person name="Gao Y."/>
            <person name="Eisenberg T."/>
            <person name="Delmonte P."/>
            <person name="Blom J."/>
            <person name="Mitchell K.K."/>
        </authorList>
    </citation>
    <scope>NUCLEOTIDE SEQUENCE [LARGE SCALE GENOMIC DNA]</scope>
    <source>
        <strain evidence="2 3">GRT3</strain>
    </source>
</reference>
<evidence type="ECO:0000313" key="3">
    <source>
        <dbReference type="Proteomes" id="UP001205609"/>
    </source>
</evidence>
<comment type="caution">
    <text evidence="2">The sequence shown here is derived from an EMBL/GenBank/DDBJ whole genome shotgun (WGS) entry which is preliminary data.</text>
</comment>
<protein>
    <submittedName>
        <fullName evidence="2">YtxH domain-containing protein</fullName>
    </submittedName>
</protein>
<organism evidence="2 3">
    <name type="scientific">Staphylococcus americanisciuri</name>
    <dbReference type="NCBI Taxonomy" id="2973940"/>
    <lineage>
        <taxon>Bacteria</taxon>
        <taxon>Bacillati</taxon>
        <taxon>Bacillota</taxon>
        <taxon>Bacilli</taxon>
        <taxon>Bacillales</taxon>
        <taxon>Staphylococcaceae</taxon>
        <taxon>Staphylococcus</taxon>
    </lineage>
</organism>
<dbReference type="EMBL" id="JANUXY010000001">
    <property type="protein sequence ID" value="MCS4485310.1"/>
    <property type="molecule type" value="Genomic_DNA"/>
</dbReference>
<name>A0ABT2F0B0_9STAP</name>
<dbReference type="Proteomes" id="UP001205609">
    <property type="component" value="Unassembled WGS sequence"/>
</dbReference>
<feature type="compositionally biased region" description="Basic and acidic residues" evidence="1">
    <location>
        <begin position="124"/>
        <end position="134"/>
    </location>
</feature>
<proteinExistence type="predicted"/>
<keyword evidence="3" id="KW-1185">Reference proteome</keyword>
<dbReference type="RefSeq" id="WP_259197667.1">
    <property type="nucleotide sequence ID" value="NZ_JANUXY010000001.1"/>
</dbReference>
<evidence type="ECO:0000313" key="2">
    <source>
        <dbReference type="EMBL" id="MCS4485310.1"/>
    </source>
</evidence>
<accession>A0ABT2F0B0</accession>